<reference evidence="1 2" key="1">
    <citation type="journal article" date="2019" name="Genome Biol. Evol.">
        <title>Insights into the evolution of the New World diploid cottons (Gossypium, subgenus Houzingenia) based on genome sequencing.</title>
        <authorList>
            <person name="Grover C.E."/>
            <person name="Arick M.A. 2nd"/>
            <person name="Thrash A."/>
            <person name="Conover J.L."/>
            <person name="Sanders W.S."/>
            <person name="Peterson D.G."/>
            <person name="Frelichowski J.E."/>
            <person name="Scheffler J.A."/>
            <person name="Scheffler B.E."/>
            <person name="Wendel J.F."/>
        </authorList>
    </citation>
    <scope>NUCLEOTIDE SEQUENCE [LARGE SCALE GENOMIC DNA]</scope>
    <source>
        <strain evidence="1">8</strain>
        <tissue evidence="1">Leaf</tissue>
    </source>
</reference>
<dbReference type="Proteomes" id="UP000593578">
    <property type="component" value="Unassembled WGS sequence"/>
</dbReference>
<name>A0A7J8P9E9_GOSRA</name>
<dbReference type="AlphaFoldDB" id="A0A7J8P9E9"/>
<comment type="caution">
    <text evidence="1">The sequence shown here is derived from an EMBL/GenBank/DDBJ whole genome shotgun (WGS) entry which is preliminary data.</text>
</comment>
<protein>
    <submittedName>
        <fullName evidence="1">Uncharacterized protein</fullName>
    </submittedName>
</protein>
<gene>
    <name evidence="1" type="ORF">Gorai_016648</name>
</gene>
<proteinExistence type="predicted"/>
<sequence length="112" mass="12433">MARNRDAINILVKCCTGHNLGSLAPDLAEVMAWLREINYDRWWSNPIMTEDGGGDNSIDRNTKKVRFKDLDSNSNSDMAVDSTPTSGMSWIDKVLGRGISGSGCDEDFDFIE</sequence>
<organism evidence="1 2">
    <name type="scientific">Gossypium raimondii</name>
    <name type="common">Peruvian cotton</name>
    <name type="synonym">Gossypium klotzschianum subsp. raimondii</name>
    <dbReference type="NCBI Taxonomy" id="29730"/>
    <lineage>
        <taxon>Eukaryota</taxon>
        <taxon>Viridiplantae</taxon>
        <taxon>Streptophyta</taxon>
        <taxon>Embryophyta</taxon>
        <taxon>Tracheophyta</taxon>
        <taxon>Spermatophyta</taxon>
        <taxon>Magnoliopsida</taxon>
        <taxon>eudicotyledons</taxon>
        <taxon>Gunneridae</taxon>
        <taxon>Pentapetalae</taxon>
        <taxon>rosids</taxon>
        <taxon>malvids</taxon>
        <taxon>Malvales</taxon>
        <taxon>Malvaceae</taxon>
        <taxon>Malvoideae</taxon>
        <taxon>Gossypium</taxon>
    </lineage>
</organism>
<accession>A0A7J8P9E9</accession>
<dbReference type="EMBL" id="JABEZZ010000005">
    <property type="protein sequence ID" value="MBA0585887.1"/>
    <property type="molecule type" value="Genomic_DNA"/>
</dbReference>
<evidence type="ECO:0000313" key="1">
    <source>
        <dbReference type="EMBL" id="MBA0585887.1"/>
    </source>
</evidence>
<evidence type="ECO:0000313" key="2">
    <source>
        <dbReference type="Proteomes" id="UP000593578"/>
    </source>
</evidence>